<proteinExistence type="predicted"/>
<keyword evidence="4" id="KW-0611">Plant defense</keyword>
<feature type="domain" description="Disease resistance N-terminal" evidence="8">
    <location>
        <begin position="10"/>
        <end position="95"/>
    </location>
</feature>
<dbReference type="Pfam" id="PF25019">
    <property type="entry name" value="LRR_R13L1-DRL21"/>
    <property type="match status" value="1"/>
</dbReference>
<dbReference type="Gene3D" id="3.40.50.300">
    <property type="entry name" value="P-loop containing nucleotide triphosphate hydrolases"/>
    <property type="match status" value="1"/>
</dbReference>
<dbReference type="SUPFAM" id="SSF52058">
    <property type="entry name" value="L domain-like"/>
    <property type="match status" value="1"/>
</dbReference>
<evidence type="ECO:0000256" key="6">
    <source>
        <dbReference type="SAM" id="Coils"/>
    </source>
</evidence>
<feature type="domain" description="NB-ARC" evidence="7">
    <location>
        <begin position="168"/>
        <end position="335"/>
    </location>
</feature>
<evidence type="ECO:0000313" key="13">
    <source>
        <dbReference type="EnsemblPlants" id="AES87142"/>
    </source>
</evidence>
<evidence type="ECO:0000259" key="8">
    <source>
        <dbReference type="Pfam" id="PF18052"/>
    </source>
</evidence>
<dbReference type="FunFam" id="1.10.10.10:FF:000322">
    <property type="entry name" value="Probable disease resistance protein At1g63360"/>
    <property type="match status" value="1"/>
</dbReference>
<reference evidence="15" key="4">
    <citation type="journal article" date="2018" name="Nat. Plants">
        <title>Whole-genome landscape of Medicago truncatula symbiotic genes.</title>
        <authorList>
            <person name="Pecrix Y."/>
            <person name="Staton S.E."/>
            <person name="Sallet E."/>
            <person name="Lelandais-Briere C."/>
            <person name="Moreau S."/>
            <person name="Carrere S."/>
            <person name="Blein T."/>
            <person name="Jardinaud M.F."/>
            <person name="Latrasse D."/>
            <person name="Zouine M."/>
            <person name="Zahm M."/>
            <person name="Kreplak J."/>
            <person name="Mayjonade B."/>
            <person name="Satge C."/>
            <person name="Perez M."/>
            <person name="Cauet S."/>
            <person name="Marande W."/>
            <person name="Chantry-Darmon C."/>
            <person name="Lopez-Roques C."/>
            <person name="Bouchez O."/>
            <person name="Berard A."/>
            <person name="Debelle F."/>
            <person name="Munos S."/>
            <person name="Bendahmane A."/>
            <person name="Berges H."/>
            <person name="Niebel A."/>
            <person name="Buitink J."/>
            <person name="Frugier F."/>
            <person name="Benhamed M."/>
            <person name="Crespi M."/>
            <person name="Gouzy J."/>
            <person name="Gamas P."/>
        </authorList>
    </citation>
    <scope>NUCLEOTIDE SEQUENCE [LARGE SCALE GENOMIC DNA]</scope>
    <source>
        <strain evidence="15">cv. Jemalong A17</strain>
    </source>
</reference>
<dbReference type="InterPro" id="IPR058922">
    <property type="entry name" value="WHD_DRP"/>
</dbReference>
<evidence type="ECO:0000256" key="1">
    <source>
        <dbReference type="ARBA" id="ARBA00022614"/>
    </source>
</evidence>
<evidence type="ECO:0000313" key="12">
    <source>
        <dbReference type="EMBL" id="RHN59115.1"/>
    </source>
</evidence>
<dbReference type="Proteomes" id="UP000002051">
    <property type="component" value="Chromosome 4"/>
</dbReference>
<dbReference type="InterPro" id="IPR027417">
    <property type="entry name" value="P-loop_NTPase"/>
</dbReference>
<keyword evidence="14" id="KW-1185">Reference proteome</keyword>
<gene>
    <name evidence="13" type="primary">11422499</name>
    <name evidence="11" type="ordered locus">MTR_4g021690</name>
    <name evidence="12" type="ORF">MtrunA17_Chr4g0009781</name>
</gene>
<dbReference type="GO" id="GO:0043531">
    <property type="term" value="F:ADP binding"/>
    <property type="evidence" value="ECO:0007669"/>
    <property type="project" value="InterPro"/>
</dbReference>
<evidence type="ECO:0000313" key="11">
    <source>
        <dbReference type="EMBL" id="AES87142.1"/>
    </source>
</evidence>
<dbReference type="InterPro" id="IPR032675">
    <property type="entry name" value="LRR_dom_sf"/>
</dbReference>
<feature type="domain" description="R13L1/DRL21-like LRR repeat region" evidence="10">
    <location>
        <begin position="688"/>
        <end position="806"/>
    </location>
</feature>
<dbReference type="HOGENOM" id="CLU_000837_8_8_1"/>
<evidence type="ECO:0000313" key="15">
    <source>
        <dbReference type="Proteomes" id="UP000265566"/>
    </source>
</evidence>
<dbReference type="GO" id="GO:0051707">
    <property type="term" value="P:response to other organism"/>
    <property type="evidence" value="ECO:0007669"/>
    <property type="project" value="UniProtKB-ARBA"/>
</dbReference>
<dbReference type="Pfam" id="PF00931">
    <property type="entry name" value="NB-ARC"/>
    <property type="match status" value="1"/>
</dbReference>
<feature type="domain" description="Disease resistance protein winged helix" evidence="9">
    <location>
        <begin position="419"/>
        <end position="493"/>
    </location>
</feature>
<dbReference type="EnsemblPlants" id="AES87142">
    <property type="protein sequence ID" value="AES87142"/>
    <property type="gene ID" value="MTR_4g021690"/>
</dbReference>
<dbReference type="AlphaFoldDB" id="G7JUG8"/>
<dbReference type="OrthoDB" id="5279713at2759"/>
<evidence type="ECO:0000256" key="2">
    <source>
        <dbReference type="ARBA" id="ARBA00022737"/>
    </source>
</evidence>
<dbReference type="EMBL" id="PSQE01000004">
    <property type="protein sequence ID" value="RHN59115.1"/>
    <property type="molecule type" value="Genomic_DNA"/>
</dbReference>
<keyword evidence="2" id="KW-0677">Repeat</keyword>
<reference evidence="13" key="3">
    <citation type="submission" date="2015-04" db="UniProtKB">
        <authorList>
            <consortium name="EnsemblPlants"/>
        </authorList>
    </citation>
    <scope>IDENTIFICATION</scope>
    <source>
        <strain evidence="13">cv. Jemalong A17</strain>
    </source>
</reference>
<protein>
    <submittedName>
        <fullName evidence="11">NBS-LRR type disease resistance protein</fullName>
    </submittedName>
    <submittedName>
        <fullName evidence="12">Putative P-loop containing nucleoside triphosphate hydrolase, leucine-rich repeat domain, L</fullName>
    </submittedName>
</protein>
<dbReference type="PANTHER" id="PTHR36766">
    <property type="entry name" value="PLANT BROAD-SPECTRUM MILDEW RESISTANCE PROTEIN RPW8"/>
    <property type="match status" value="1"/>
</dbReference>
<keyword evidence="6" id="KW-0175">Coiled coil</keyword>
<evidence type="ECO:0000256" key="3">
    <source>
        <dbReference type="ARBA" id="ARBA00022741"/>
    </source>
</evidence>
<reference evidence="11 14" key="2">
    <citation type="journal article" date="2014" name="BMC Genomics">
        <title>An improved genome release (version Mt4.0) for the model legume Medicago truncatula.</title>
        <authorList>
            <person name="Tang H."/>
            <person name="Krishnakumar V."/>
            <person name="Bidwell S."/>
            <person name="Rosen B."/>
            <person name="Chan A."/>
            <person name="Zhou S."/>
            <person name="Gentzbittel L."/>
            <person name="Childs K.L."/>
            <person name="Yandell M."/>
            <person name="Gundlach H."/>
            <person name="Mayer K.F."/>
            <person name="Schwartz D.C."/>
            <person name="Town C.D."/>
        </authorList>
    </citation>
    <scope>GENOME REANNOTATION</scope>
    <source>
        <strain evidence="13 14">cv. Jemalong A17</strain>
    </source>
</reference>
<keyword evidence="5" id="KW-0067">ATP-binding</keyword>
<evidence type="ECO:0000313" key="14">
    <source>
        <dbReference type="Proteomes" id="UP000002051"/>
    </source>
</evidence>
<evidence type="ECO:0000259" key="9">
    <source>
        <dbReference type="Pfam" id="PF23559"/>
    </source>
</evidence>
<name>G7JUG8_MEDTR</name>
<dbReference type="Proteomes" id="UP000265566">
    <property type="component" value="Chromosome 4"/>
</dbReference>
<dbReference type="Gene3D" id="1.10.8.430">
    <property type="entry name" value="Helical domain of apoptotic protease-activating factors"/>
    <property type="match status" value="1"/>
</dbReference>
<dbReference type="Gene3D" id="1.10.10.10">
    <property type="entry name" value="Winged helix-like DNA-binding domain superfamily/Winged helix DNA-binding domain"/>
    <property type="match status" value="1"/>
</dbReference>
<evidence type="ECO:0000256" key="5">
    <source>
        <dbReference type="ARBA" id="ARBA00022840"/>
    </source>
</evidence>
<evidence type="ECO:0000256" key="4">
    <source>
        <dbReference type="ARBA" id="ARBA00022821"/>
    </source>
</evidence>
<dbReference type="PRINTS" id="PR00364">
    <property type="entry name" value="DISEASERSIST"/>
</dbReference>
<keyword evidence="12" id="KW-0378">Hydrolase</keyword>
<dbReference type="InterPro" id="IPR042197">
    <property type="entry name" value="Apaf_helical"/>
</dbReference>
<dbReference type="Pfam" id="PF18052">
    <property type="entry name" value="Rx_N"/>
    <property type="match status" value="1"/>
</dbReference>
<dbReference type="eggNOG" id="KOG4658">
    <property type="taxonomic scope" value="Eukaryota"/>
</dbReference>
<dbReference type="EMBL" id="CM001220">
    <property type="protein sequence ID" value="AES87142.1"/>
    <property type="molecule type" value="Genomic_DNA"/>
</dbReference>
<dbReference type="GO" id="GO:0006952">
    <property type="term" value="P:defense response"/>
    <property type="evidence" value="ECO:0007669"/>
    <property type="project" value="UniProtKB-KW"/>
</dbReference>
<reference evidence="11 14" key="1">
    <citation type="journal article" date="2011" name="Nature">
        <title>The Medicago genome provides insight into the evolution of rhizobial symbioses.</title>
        <authorList>
            <person name="Young N.D."/>
            <person name="Debelle F."/>
            <person name="Oldroyd G.E."/>
            <person name="Geurts R."/>
            <person name="Cannon S.B."/>
            <person name="Udvardi M.K."/>
            <person name="Benedito V.A."/>
            <person name="Mayer K.F."/>
            <person name="Gouzy J."/>
            <person name="Schoof H."/>
            <person name="Van de Peer Y."/>
            <person name="Proost S."/>
            <person name="Cook D.R."/>
            <person name="Meyers B.C."/>
            <person name="Spannagl M."/>
            <person name="Cheung F."/>
            <person name="De Mita S."/>
            <person name="Krishnakumar V."/>
            <person name="Gundlach H."/>
            <person name="Zhou S."/>
            <person name="Mudge J."/>
            <person name="Bharti A.K."/>
            <person name="Murray J.D."/>
            <person name="Naoumkina M.A."/>
            <person name="Rosen B."/>
            <person name="Silverstein K.A."/>
            <person name="Tang H."/>
            <person name="Rombauts S."/>
            <person name="Zhao P.X."/>
            <person name="Zhou P."/>
            <person name="Barbe V."/>
            <person name="Bardou P."/>
            <person name="Bechner M."/>
            <person name="Bellec A."/>
            <person name="Berger A."/>
            <person name="Berges H."/>
            <person name="Bidwell S."/>
            <person name="Bisseling T."/>
            <person name="Choisne N."/>
            <person name="Couloux A."/>
            <person name="Denny R."/>
            <person name="Deshpande S."/>
            <person name="Dai X."/>
            <person name="Doyle J.J."/>
            <person name="Dudez A.M."/>
            <person name="Farmer A.D."/>
            <person name="Fouteau S."/>
            <person name="Franken C."/>
            <person name="Gibelin C."/>
            <person name="Gish J."/>
            <person name="Goldstein S."/>
            <person name="Gonzalez A.J."/>
            <person name="Green P.J."/>
            <person name="Hallab A."/>
            <person name="Hartog M."/>
            <person name="Hua A."/>
            <person name="Humphray S.J."/>
            <person name="Jeong D.H."/>
            <person name="Jing Y."/>
            <person name="Jocker A."/>
            <person name="Kenton S.M."/>
            <person name="Kim D.J."/>
            <person name="Klee K."/>
            <person name="Lai H."/>
            <person name="Lang C."/>
            <person name="Lin S."/>
            <person name="Macmil S.L."/>
            <person name="Magdelenat G."/>
            <person name="Matthews L."/>
            <person name="McCorrison J."/>
            <person name="Monaghan E.L."/>
            <person name="Mun J.H."/>
            <person name="Najar F.Z."/>
            <person name="Nicholson C."/>
            <person name="Noirot C."/>
            <person name="O'Bleness M."/>
            <person name="Paule C.R."/>
            <person name="Poulain J."/>
            <person name="Prion F."/>
            <person name="Qin B."/>
            <person name="Qu C."/>
            <person name="Retzel E.F."/>
            <person name="Riddle C."/>
            <person name="Sallet E."/>
            <person name="Samain S."/>
            <person name="Samson N."/>
            <person name="Sanders I."/>
            <person name="Saurat O."/>
            <person name="Scarpelli C."/>
            <person name="Schiex T."/>
            <person name="Segurens B."/>
            <person name="Severin A.J."/>
            <person name="Sherrier D.J."/>
            <person name="Shi R."/>
            <person name="Sims S."/>
            <person name="Singer S.R."/>
            <person name="Sinharoy S."/>
            <person name="Sterck L."/>
            <person name="Viollet A."/>
            <person name="Wang B.B."/>
            <person name="Wang K."/>
            <person name="Wang M."/>
            <person name="Wang X."/>
            <person name="Warfsmann J."/>
            <person name="Weissenbach J."/>
            <person name="White D.D."/>
            <person name="White J.D."/>
            <person name="Wiley G.B."/>
            <person name="Wincker P."/>
            <person name="Xing Y."/>
            <person name="Yang L."/>
            <person name="Yao Z."/>
            <person name="Ying F."/>
            <person name="Zhai J."/>
            <person name="Zhou L."/>
            <person name="Zuber A."/>
            <person name="Denarie J."/>
            <person name="Dixon R.A."/>
            <person name="May G.D."/>
            <person name="Schwartz D.C."/>
            <person name="Rogers J."/>
            <person name="Quetier F."/>
            <person name="Town C.D."/>
            <person name="Roe B.A."/>
        </authorList>
    </citation>
    <scope>NUCLEOTIDE SEQUENCE [LARGE SCALE GENOMIC DNA]</scope>
    <source>
        <strain evidence="11">A17</strain>
        <strain evidence="13 14">cv. Jemalong A17</strain>
    </source>
</reference>
<dbReference type="Gene3D" id="1.20.5.4130">
    <property type="match status" value="1"/>
</dbReference>
<dbReference type="InterPro" id="IPR002182">
    <property type="entry name" value="NB-ARC"/>
</dbReference>
<dbReference type="OMA" id="IRITYHE"/>
<evidence type="ECO:0000259" key="7">
    <source>
        <dbReference type="Pfam" id="PF00931"/>
    </source>
</evidence>
<dbReference type="InterPro" id="IPR041118">
    <property type="entry name" value="Rx_N"/>
</dbReference>
<dbReference type="Gene3D" id="3.80.10.10">
    <property type="entry name" value="Ribonuclease Inhibitor"/>
    <property type="match status" value="3"/>
</dbReference>
<dbReference type="FunFam" id="3.40.50.300:FF:001091">
    <property type="entry name" value="Probable disease resistance protein At1g61300"/>
    <property type="match status" value="1"/>
</dbReference>
<dbReference type="InterPro" id="IPR056789">
    <property type="entry name" value="LRR_R13L1-DRL21"/>
</dbReference>
<sequence length="1025" mass="118437">MAEGLLFNMIDKLIGKLGSVVVESWNMRDDLQKLVENMSEIKAVVLDAEEQQGANNHQVQLWLEKLKDALDDADDLLDDFNTEDLRRQVMTNHKKAKKVRIFFSSSNQLLFSYKMVQKIKELSKRIEALNFDKRVFNFTNRAPEQRVLRERETHSFIREEEVIGRDEEKKKLIELLFNTGNNVKENVSIISIIGIGGLGKTALAQLVYNDKEVQQHFELKKWVCVSDDFDVKGIAAKIIESKNNVEMDKMQSKLREKVDGRRYLLVLDDNWNEDRDLWLQLMTLLKDGAEGSKIIITTRSEKVAKASGSSSILFLKGLSEKQSWTLFSQLAFENDRELENEELVSIGKEIVKKCSGVPLAIRSIGSLMYSMQKEDWSTFKNIDLMKIDEQGDNKILQLIKLSYDHLPFHLKKCFAFCSLFPKDYLIPKTTLIRVWIAQGFVQSSSDESTSLEDIGDKYFMDLVHKSFFQNITKHVFYGENEMFQMHDIVHDLATFVSRDDYLLVNKKEQNIDEQTRHVSFGFILDSSWQVPTSLLNAHKLRTFLLPLQWIRITYHEGSIELSASNSILASSRRFRVLNLSFMNLTNIPSCIGRMKQLRYLDLSCCFMVEELPRSITELVNLETLLLNRCSKLKELPKDLWKLVSLRHLELDDCDNLTSMPRGIGKMTNLQTLTHFVLDTTSKDSAKTSELGGLHNLRGRLVIKGLEHLRHCPTEAKHMNLIGKSHLHRLTLNWKQHTVGDENEFEKDDIILHDIRHSNIKDLAINGFGGVTLSSLVNLNLVELKLSKCKRLQYFELSLLHVKRLYMIDLPCLEWIVNDNSIDSSSTFSTSLKKIQLDRIPTLKGWCKCSEEEISRGCCHQFQSLERLSIEYCPNLVSIPQHKHVRNVILSNVTEKILQQAVNHSKVEYLKINDILNLKSLSGLFQHLSRLCALRIHNCKEFDPCNDEDGCYSMKWKELTNLEMLEFYEIPKMKYLPEGLQHITTLQILRIVNCKNLTSIPEWATSLQVLDIKDYPNLPPPMMIKT</sequence>
<dbReference type="InterPro" id="IPR036388">
    <property type="entry name" value="WH-like_DNA-bd_sf"/>
</dbReference>
<dbReference type="SUPFAM" id="SSF52540">
    <property type="entry name" value="P-loop containing nucleoside triphosphate hydrolases"/>
    <property type="match status" value="1"/>
</dbReference>
<feature type="coiled-coil region" evidence="6">
    <location>
        <begin position="31"/>
        <end position="83"/>
    </location>
</feature>
<dbReference type="PaxDb" id="3880-AES87142"/>
<organism evidence="11 14">
    <name type="scientific">Medicago truncatula</name>
    <name type="common">Barrel medic</name>
    <name type="synonym">Medicago tribuloides</name>
    <dbReference type="NCBI Taxonomy" id="3880"/>
    <lineage>
        <taxon>Eukaryota</taxon>
        <taxon>Viridiplantae</taxon>
        <taxon>Streptophyta</taxon>
        <taxon>Embryophyta</taxon>
        <taxon>Tracheophyta</taxon>
        <taxon>Spermatophyta</taxon>
        <taxon>Magnoliopsida</taxon>
        <taxon>eudicotyledons</taxon>
        <taxon>Gunneridae</taxon>
        <taxon>Pentapetalae</taxon>
        <taxon>rosids</taxon>
        <taxon>fabids</taxon>
        <taxon>Fabales</taxon>
        <taxon>Fabaceae</taxon>
        <taxon>Papilionoideae</taxon>
        <taxon>50 kb inversion clade</taxon>
        <taxon>NPAAA clade</taxon>
        <taxon>Hologalegina</taxon>
        <taxon>IRL clade</taxon>
        <taxon>Trifolieae</taxon>
        <taxon>Medicago</taxon>
    </lineage>
</organism>
<reference evidence="12" key="5">
    <citation type="journal article" date="2018" name="Nat. Plants">
        <title>Whole-genome landscape of Medicago truncatula symbiotic genes.</title>
        <authorList>
            <person name="Pecrix Y."/>
            <person name="Gamas P."/>
            <person name="Carrere S."/>
        </authorList>
    </citation>
    <scope>NUCLEOTIDE SEQUENCE</scope>
    <source>
        <tissue evidence="12">Leaves</tissue>
    </source>
</reference>
<evidence type="ECO:0000259" key="10">
    <source>
        <dbReference type="Pfam" id="PF25019"/>
    </source>
</evidence>
<dbReference type="GO" id="GO:0005524">
    <property type="term" value="F:ATP binding"/>
    <property type="evidence" value="ECO:0007669"/>
    <property type="project" value="UniProtKB-KW"/>
</dbReference>
<dbReference type="KEGG" id="mtr:11422499"/>
<dbReference type="PANTHER" id="PTHR36766:SF40">
    <property type="entry name" value="DISEASE RESISTANCE PROTEIN RGA3"/>
    <property type="match status" value="1"/>
</dbReference>
<keyword evidence="1" id="KW-0433">Leucine-rich repeat</keyword>
<dbReference type="Pfam" id="PF23559">
    <property type="entry name" value="WHD_DRP"/>
    <property type="match status" value="1"/>
</dbReference>
<accession>G7JUG8</accession>
<dbReference type="Gramene" id="rna21105">
    <property type="protein sequence ID" value="RHN59115.1"/>
    <property type="gene ID" value="gene21105"/>
</dbReference>
<keyword evidence="3" id="KW-0547">Nucleotide-binding</keyword>
<dbReference type="GO" id="GO:0016787">
    <property type="term" value="F:hydrolase activity"/>
    <property type="evidence" value="ECO:0007669"/>
    <property type="project" value="UniProtKB-KW"/>
</dbReference>